<comment type="caution">
    <text evidence="3">The sequence shown here is derived from an EMBL/GenBank/DDBJ whole genome shotgun (WGS) entry which is preliminary data.</text>
</comment>
<dbReference type="EMBL" id="JBHSZP010000002">
    <property type="protein sequence ID" value="MFC7088500.1"/>
    <property type="molecule type" value="Genomic_DNA"/>
</dbReference>
<evidence type="ECO:0000256" key="1">
    <source>
        <dbReference type="SAM" id="MobiDB-lite"/>
    </source>
</evidence>
<dbReference type="Pfam" id="PF00665">
    <property type="entry name" value="rve"/>
    <property type="match status" value="1"/>
</dbReference>
<dbReference type="InterPro" id="IPR048020">
    <property type="entry name" value="Transpos_IS3"/>
</dbReference>
<dbReference type="InterPro" id="IPR036397">
    <property type="entry name" value="RNaseH_sf"/>
</dbReference>
<dbReference type="Gene3D" id="3.30.420.10">
    <property type="entry name" value="Ribonuclease H-like superfamily/Ribonuclease H"/>
    <property type="match status" value="1"/>
</dbReference>
<dbReference type="PANTHER" id="PTHR46889">
    <property type="entry name" value="TRANSPOSASE INSF FOR INSERTION SEQUENCE IS3B-RELATED"/>
    <property type="match status" value="1"/>
</dbReference>
<dbReference type="PROSITE" id="PS50994">
    <property type="entry name" value="INTEGRASE"/>
    <property type="match status" value="1"/>
</dbReference>
<feature type="region of interest" description="Disordered" evidence="1">
    <location>
        <begin position="105"/>
        <end position="136"/>
    </location>
</feature>
<reference evidence="4" key="1">
    <citation type="journal article" date="2019" name="Int. J. Syst. Evol. Microbiol.">
        <title>The Global Catalogue of Microorganisms (GCM) 10K type strain sequencing project: providing services to taxonomists for standard genome sequencing and annotation.</title>
        <authorList>
            <consortium name="The Broad Institute Genomics Platform"/>
            <consortium name="The Broad Institute Genome Sequencing Center for Infectious Disease"/>
            <person name="Wu L."/>
            <person name="Ma J."/>
        </authorList>
    </citation>
    <scope>NUCLEOTIDE SEQUENCE [LARGE SCALE GENOMIC DNA]</scope>
    <source>
        <strain evidence="4">CGMCC 1.13666</strain>
    </source>
</reference>
<dbReference type="InterPro" id="IPR001584">
    <property type="entry name" value="Integrase_cat-core"/>
</dbReference>
<accession>A0ABW2ETJ6</accession>
<dbReference type="SUPFAM" id="SSF53098">
    <property type="entry name" value="Ribonuclease H-like"/>
    <property type="match status" value="1"/>
</dbReference>
<keyword evidence="4" id="KW-1185">Reference proteome</keyword>
<dbReference type="InterPro" id="IPR036388">
    <property type="entry name" value="WH-like_DNA-bd_sf"/>
</dbReference>
<sequence>MKKRYDERFKLLVAQQALHEDASLREVARQHGLAHSLVRKWRDNYRQHGVVGLRQKYTHHSAAFKLEVLERMWRDGLSRQQTETLFDIREGGAIGRWERQYHSGGLTALEPKRQGRRPMTKKPPSPAPPPDEERSHEELLEELAYLRAENAYPKKARCLDPGEADDNAGQKAQVVQGLRHEHSLALLLRAAELPRSTFYYQIRALGADDRYAPLKARIRAIYDRHKGRYGYRRITAALRQAGEAINHKVVQRLMQQLGLKSLVRPKRYRAYRGAVGQVAPNVLDRQFQALAPNEKWVTDITEFNVDGQKLYLSPIMDLYNGEIVAYQTSRRPVLSLVKHMLQQAFARLKHSDRPLLHSDQGWHYQHPAYRSLLAGQALTQSMSRKGNCLDNAAMESFFGTLKAEYFHLNRFDTIEQLQQGLDEYVHYYNHERIRLKLKGLSPVQYRTQALSAG</sequence>
<dbReference type="Proteomes" id="UP001596411">
    <property type="component" value="Unassembled WGS sequence"/>
</dbReference>
<evidence type="ECO:0000313" key="4">
    <source>
        <dbReference type="Proteomes" id="UP001596411"/>
    </source>
</evidence>
<dbReference type="Gene3D" id="1.10.10.10">
    <property type="entry name" value="Winged helix-like DNA-binding domain superfamily/Winged helix DNA-binding domain"/>
    <property type="match status" value="1"/>
</dbReference>
<dbReference type="InterPro" id="IPR010921">
    <property type="entry name" value="Trp_repressor/repl_initiator"/>
</dbReference>
<dbReference type="InterPro" id="IPR002514">
    <property type="entry name" value="Transposase_8"/>
</dbReference>
<name>A0ABW2ETJ6_9GAMM</name>
<dbReference type="RefSeq" id="WP_346061774.1">
    <property type="nucleotide sequence ID" value="NZ_BAAADR010000004.1"/>
</dbReference>
<dbReference type="Pfam" id="PF01527">
    <property type="entry name" value="HTH_Tnp_1"/>
    <property type="match status" value="1"/>
</dbReference>
<dbReference type="Pfam" id="PF13276">
    <property type="entry name" value="HTH_21"/>
    <property type="match status" value="1"/>
</dbReference>
<dbReference type="InterPro" id="IPR012337">
    <property type="entry name" value="RNaseH-like_sf"/>
</dbReference>
<organism evidence="3 4">
    <name type="scientific">Halomonas salifodinae</name>
    <dbReference type="NCBI Taxonomy" id="438745"/>
    <lineage>
        <taxon>Bacteria</taxon>
        <taxon>Pseudomonadati</taxon>
        <taxon>Pseudomonadota</taxon>
        <taxon>Gammaproteobacteria</taxon>
        <taxon>Oceanospirillales</taxon>
        <taxon>Halomonadaceae</taxon>
        <taxon>Halomonas</taxon>
    </lineage>
</organism>
<protein>
    <submittedName>
        <fullName evidence="3">IS3 family transposase</fullName>
    </submittedName>
</protein>
<dbReference type="InterPro" id="IPR050900">
    <property type="entry name" value="Transposase_IS3/IS150/IS904"/>
</dbReference>
<dbReference type="NCBIfam" id="NF033516">
    <property type="entry name" value="transpos_IS3"/>
    <property type="match status" value="1"/>
</dbReference>
<feature type="domain" description="Integrase catalytic" evidence="2">
    <location>
        <begin position="288"/>
        <end position="450"/>
    </location>
</feature>
<proteinExistence type="predicted"/>
<evidence type="ECO:0000259" key="2">
    <source>
        <dbReference type="PROSITE" id="PS50994"/>
    </source>
</evidence>
<gene>
    <name evidence="3" type="ORF">ACFQH5_02905</name>
</gene>
<dbReference type="InterPro" id="IPR025948">
    <property type="entry name" value="HTH-like_dom"/>
</dbReference>
<evidence type="ECO:0000313" key="3">
    <source>
        <dbReference type="EMBL" id="MFC7088500.1"/>
    </source>
</evidence>
<dbReference type="Pfam" id="PF13333">
    <property type="entry name" value="rve_2"/>
    <property type="match status" value="1"/>
</dbReference>
<dbReference type="SUPFAM" id="SSF48295">
    <property type="entry name" value="TrpR-like"/>
    <property type="match status" value="2"/>
</dbReference>